<dbReference type="Pfam" id="PF20150">
    <property type="entry name" value="2EXR"/>
    <property type="match status" value="1"/>
</dbReference>
<accession>A0A1Y1YFA7</accession>
<gene>
    <name evidence="3" type="ORF">BCR34DRAFT_619615</name>
</gene>
<dbReference type="InterPro" id="IPR045518">
    <property type="entry name" value="2EXR"/>
</dbReference>
<protein>
    <recommendedName>
        <fullName evidence="2">2EXR domain-containing protein</fullName>
    </recommendedName>
</protein>
<dbReference type="EMBL" id="MCFA01000250">
    <property type="protein sequence ID" value="ORX96689.1"/>
    <property type="molecule type" value="Genomic_DNA"/>
</dbReference>
<evidence type="ECO:0000313" key="3">
    <source>
        <dbReference type="EMBL" id="ORX96689.1"/>
    </source>
</evidence>
<keyword evidence="4" id="KW-1185">Reference proteome</keyword>
<dbReference type="PANTHER" id="PTHR35910">
    <property type="entry name" value="2EXR DOMAIN-CONTAINING PROTEIN"/>
    <property type="match status" value="1"/>
</dbReference>
<reference evidence="3 4" key="1">
    <citation type="submission" date="2016-07" db="EMBL/GenBank/DDBJ databases">
        <title>Pervasive Adenine N6-methylation of Active Genes in Fungi.</title>
        <authorList>
            <consortium name="DOE Joint Genome Institute"/>
            <person name="Mondo S.J."/>
            <person name="Dannebaum R.O."/>
            <person name="Kuo R.C."/>
            <person name="Labutti K."/>
            <person name="Haridas S."/>
            <person name="Kuo A."/>
            <person name="Salamov A."/>
            <person name="Ahrendt S.R."/>
            <person name="Lipzen A."/>
            <person name="Sullivan W."/>
            <person name="Andreopoulos W.B."/>
            <person name="Clum A."/>
            <person name="Lindquist E."/>
            <person name="Daum C."/>
            <person name="Ramamoorthy G.K."/>
            <person name="Gryganskyi A."/>
            <person name="Culley D."/>
            <person name="Magnuson J.K."/>
            <person name="James T.Y."/>
            <person name="O'Malley M.A."/>
            <person name="Stajich J.E."/>
            <person name="Spatafora J.W."/>
            <person name="Visel A."/>
            <person name="Grigoriev I.V."/>
        </authorList>
    </citation>
    <scope>NUCLEOTIDE SEQUENCE [LARGE SCALE GENOMIC DNA]</scope>
    <source>
        <strain evidence="3 4">CBS 115471</strain>
    </source>
</reference>
<proteinExistence type="predicted"/>
<dbReference type="OrthoDB" id="3473305at2759"/>
<evidence type="ECO:0000259" key="2">
    <source>
        <dbReference type="Pfam" id="PF20150"/>
    </source>
</evidence>
<comment type="caution">
    <text evidence="3">The sequence shown here is derived from an EMBL/GenBank/DDBJ whole genome shotgun (WGS) entry which is preliminary data.</text>
</comment>
<dbReference type="AlphaFoldDB" id="A0A1Y1YFA7"/>
<dbReference type="Proteomes" id="UP000193144">
    <property type="component" value="Unassembled WGS sequence"/>
</dbReference>
<evidence type="ECO:0000256" key="1">
    <source>
        <dbReference type="SAM" id="MobiDB-lite"/>
    </source>
</evidence>
<evidence type="ECO:0000313" key="4">
    <source>
        <dbReference type="Proteomes" id="UP000193144"/>
    </source>
</evidence>
<feature type="domain" description="2EXR" evidence="2">
    <location>
        <begin position="139"/>
        <end position="259"/>
    </location>
</feature>
<name>A0A1Y1YFA7_9PLEO</name>
<sequence>MAPINSQRSSSPPERTTIKATQGSERHTQVLVLLIMCVDIGKRILAPIAAAPFYRCFCREVFPQQFLATVETLVIKKKSLLEIDNDYCNLDRVDYLDVTEVEIDSDRMSDWEEYTLDFSEPKARWARQDSIHGHESQSFSRFSELPAELRYGISGFALPSEQMEARIIEPYALAHVNERSRPSLKYLAVKFALDKRYPVHFAVNKEARREAARIVGGEFIPLFPSKHWTRDLPPEFANWLESTDPIPDQLYIRPHLDIIFVTPRCMKDLKFDYGPSQAVSVQLRDPAKSHQNVHVDIEGIFDPDGMLFTSAEIYLMKQRDELRSFTPPGARLQKLFVMFGDLRHLVMIQQHSDIGHRADYTIVS</sequence>
<organism evidence="3 4">
    <name type="scientific">Clohesyomyces aquaticus</name>
    <dbReference type="NCBI Taxonomy" id="1231657"/>
    <lineage>
        <taxon>Eukaryota</taxon>
        <taxon>Fungi</taxon>
        <taxon>Dikarya</taxon>
        <taxon>Ascomycota</taxon>
        <taxon>Pezizomycotina</taxon>
        <taxon>Dothideomycetes</taxon>
        <taxon>Pleosporomycetidae</taxon>
        <taxon>Pleosporales</taxon>
        <taxon>Lindgomycetaceae</taxon>
        <taxon>Clohesyomyces</taxon>
    </lineage>
</organism>
<feature type="region of interest" description="Disordered" evidence="1">
    <location>
        <begin position="1"/>
        <end position="22"/>
    </location>
</feature>
<dbReference type="PANTHER" id="PTHR35910:SF6">
    <property type="entry name" value="2EXR DOMAIN-CONTAINING PROTEIN"/>
    <property type="match status" value="1"/>
</dbReference>